<accession>A0A2V1AQJ8</accession>
<dbReference type="Proteomes" id="UP000244309">
    <property type="component" value="Unassembled WGS sequence"/>
</dbReference>
<dbReference type="OrthoDB" id="3477330at2759"/>
<dbReference type="VEuPathDB" id="FungiDB:CXQ85_001781"/>
<dbReference type="RefSeq" id="XP_025340944.1">
    <property type="nucleotide sequence ID" value="XM_025485479.1"/>
</dbReference>
<gene>
    <name evidence="2" type="ORF">CXQ85_001781</name>
</gene>
<dbReference type="STRING" id="45357.A0A2V1AQJ8"/>
<evidence type="ECO:0000256" key="1">
    <source>
        <dbReference type="SAM" id="MobiDB-lite"/>
    </source>
</evidence>
<dbReference type="Pfam" id="PF11951">
    <property type="entry name" value="Fungal_trans_2"/>
    <property type="match status" value="1"/>
</dbReference>
<name>A0A2V1AQJ8_9ASCO</name>
<evidence type="ECO:0000313" key="3">
    <source>
        <dbReference type="Proteomes" id="UP000244309"/>
    </source>
</evidence>
<feature type="region of interest" description="Disordered" evidence="1">
    <location>
        <begin position="46"/>
        <end position="65"/>
    </location>
</feature>
<dbReference type="InterPro" id="IPR021858">
    <property type="entry name" value="Fun_TF"/>
</dbReference>
<protein>
    <submittedName>
        <fullName evidence="2">Uncharacterized protein</fullName>
    </submittedName>
</protein>
<dbReference type="EMBL" id="PKFO01000003">
    <property type="protein sequence ID" value="PVH20004.1"/>
    <property type="molecule type" value="Genomic_DNA"/>
</dbReference>
<dbReference type="GeneID" id="37007112"/>
<comment type="caution">
    <text evidence="2">The sequence shown here is derived from an EMBL/GenBank/DDBJ whole genome shotgun (WGS) entry which is preliminary data.</text>
</comment>
<feature type="region of interest" description="Disordered" evidence="1">
    <location>
        <begin position="435"/>
        <end position="473"/>
    </location>
</feature>
<evidence type="ECO:0000313" key="2">
    <source>
        <dbReference type="EMBL" id="PVH20004.1"/>
    </source>
</evidence>
<reference evidence="2 3" key="1">
    <citation type="submission" date="2017-12" db="EMBL/GenBank/DDBJ databases">
        <title>Genome Sequence of a Multidrug-Resistant Candida haemulonii Isolate from a Patient with Chronic Leg Ulcers in Israel.</title>
        <authorList>
            <person name="Chow N.A."/>
            <person name="Gade L."/>
            <person name="Batra D."/>
            <person name="Rowe L.A."/>
            <person name="Ben-Ami R."/>
            <person name="Loparev V.N."/>
            <person name="Litvintseva A.P."/>
        </authorList>
    </citation>
    <scope>NUCLEOTIDE SEQUENCE [LARGE SCALE GENOMIC DNA]</scope>
    <source>
        <strain evidence="2 3">B11899</strain>
    </source>
</reference>
<organism evidence="2 3">
    <name type="scientific">Candidozyma haemuli</name>
    <dbReference type="NCBI Taxonomy" id="45357"/>
    <lineage>
        <taxon>Eukaryota</taxon>
        <taxon>Fungi</taxon>
        <taxon>Dikarya</taxon>
        <taxon>Ascomycota</taxon>
        <taxon>Saccharomycotina</taxon>
        <taxon>Pichiomycetes</taxon>
        <taxon>Metschnikowiaceae</taxon>
        <taxon>Candidozyma</taxon>
    </lineage>
</organism>
<proteinExistence type="predicted"/>
<dbReference type="AlphaFoldDB" id="A0A2V1AQJ8"/>
<keyword evidence="3" id="KW-1185">Reference proteome</keyword>
<sequence length="699" mass="80550">MQYETYAKLNAVVSQLDDVSKKTADGSDFFVGPFGAFVVPGKAASTIPTPKVSPTKKAQPEETLPEVQPMDIEEAAKSADSLELSSSESIDELIKNTENERIDSDRLEPETSIFSKTDNTYVHYALLDSAKLTTLAIKGTKYEFSEQSMFHILYPNFFPNIDPDDWRPSVNVMLRYFRQSVTAPGGVEITPLLTTTTQQLDASSMAFTRVVYERNQWDTYVLPLIKQIFFELVCEEFPSSNNWRTHYIRKESTTISRTLLLKNLRLGIMFMCLATSAFRKSSEYEKKNVNNDVKTYYMDDELKAAIEMRKLGINILNYHLDEYDNNSSYPEIDNYETCLLLALLLQINLDDLFGVYENYELIFAIGDFLVKSRLRKVERKLTTLDKYLRSVFEILQIFYNSTQAVTIFNYEIPDKDRQQRYRDLDENYDLSKNLSDVESYDSTSEESDNLEGNERPKNISVAAGTTDDKNPLSFTVHFNEKSNRQRKASHTELPSLPLRRSTMHSSSSPICPELGDRSVYVSYGLPKSLLQLLHEVVQLTNHKRVFQTQGFFPRNYPRVCADTEDKILNWNVESYWKLYDNEYDPITNTATKTFYSSFHEGLYYNVMGVYHALKVYYKRLIPGSSLTTTQSHIHACMDSMEKLIKLSEELQKRKEPYNNVVEVFGAIELSESITIGDPSRFFLRYGNGAQKEKILDSWI</sequence>